<dbReference type="SUPFAM" id="SSF51126">
    <property type="entry name" value="Pectin lyase-like"/>
    <property type="match status" value="1"/>
</dbReference>
<dbReference type="Gene3D" id="2.80.10.50">
    <property type="match status" value="3"/>
</dbReference>
<dbReference type="Proteomes" id="UP000067448">
    <property type="component" value="Unassembled WGS sequence"/>
</dbReference>
<dbReference type="InterPro" id="IPR011050">
    <property type="entry name" value="Pectin_lyase_fold/virulence"/>
</dbReference>
<dbReference type="AlphaFoldDB" id="A0A100JJM9"/>
<evidence type="ECO:0000313" key="2">
    <source>
        <dbReference type="EMBL" id="GAQ60779.1"/>
    </source>
</evidence>
<keyword evidence="2" id="KW-0378">Hydrolase</keyword>
<proteinExistence type="predicted"/>
<dbReference type="GO" id="GO:0016787">
    <property type="term" value="F:hydrolase activity"/>
    <property type="evidence" value="ECO:0007669"/>
    <property type="project" value="UniProtKB-KW"/>
</dbReference>
<reference evidence="3" key="3">
    <citation type="submission" date="2016-02" db="EMBL/GenBank/DDBJ databases">
        <title>Draft genome of pathogenic Streptomyces sp. in Japan.</title>
        <authorList>
            <person name="Tomihama T."/>
            <person name="Ikenaga M."/>
            <person name="Sakai M."/>
            <person name="Okubo T."/>
            <person name="Ikeda S."/>
        </authorList>
    </citation>
    <scope>NUCLEOTIDE SEQUENCE [LARGE SCALE GENOMIC DNA]</scope>
    <source>
        <strain evidence="3">S58</strain>
    </source>
</reference>
<dbReference type="PANTHER" id="PTHR36453">
    <property type="entry name" value="SECRETED PROTEIN-RELATED"/>
    <property type="match status" value="1"/>
</dbReference>
<feature type="domain" description="Ricin B lectin" evidence="1">
    <location>
        <begin position="220"/>
        <end position="351"/>
    </location>
</feature>
<protein>
    <submittedName>
        <fullName evidence="2">Flavastacin</fullName>
        <ecNumber evidence="2">3.4.24.76</ecNumber>
    </submittedName>
</protein>
<evidence type="ECO:0000313" key="3">
    <source>
        <dbReference type="Proteomes" id="UP000067448"/>
    </source>
</evidence>
<dbReference type="PROSITE" id="PS50231">
    <property type="entry name" value="RICIN_B_LECTIN"/>
    <property type="match status" value="1"/>
</dbReference>
<dbReference type="RefSeq" id="WP_059078871.1">
    <property type="nucleotide sequence ID" value="NZ_BCMM01000003.1"/>
</dbReference>
<dbReference type="SMART" id="SM00458">
    <property type="entry name" value="RICIN"/>
    <property type="match status" value="1"/>
</dbReference>
<gene>
    <name evidence="2" type="ORF">SsS58_01121</name>
</gene>
<dbReference type="InterPro" id="IPR035992">
    <property type="entry name" value="Ricin_B-like_lectins"/>
</dbReference>
<dbReference type="EMBL" id="BCMM01000003">
    <property type="protein sequence ID" value="GAQ60779.1"/>
    <property type="molecule type" value="Genomic_DNA"/>
</dbReference>
<sequence length="354" mass="37955">MNAYKFLDRPGEFYFNKTSHTLYSYKSGSEETTAKVFAPNNVSTILKIAGTSRTDHARTITFSGLTVEHSDWNLVKVGDSVFRQVQQGNVTATVYAKKNFHAYTYRNVDLQPTMIQAESADGINLQRNTVQHTGADAITVANDVTDSQVTGNYVNDTAGSAITVGHPQHVYIGDYAQEDLAAGPHTIGIVCTGKKNASSSNTVCALDAFAHIAFPAKNGFYKMLNKSSGKAVDISGGSNADGANIIHWTDSGAQNQRWRYIPVGGGSYEIVSQDTGKLLDVGNGSTADGAAVVQWSDNNGANQHWTLVATGNGYYKIKNVKSDKVLALPASGSQLVQTTDTSADGQLWKIVNVD</sequence>
<dbReference type="CDD" id="cd00161">
    <property type="entry name" value="beta-trefoil_Ricin-like"/>
    <property type="match status" value="1"/>
</dbReference>
<comment type="caution">
    <text evidence="2">The sequence shown here is derived from an EMBL/GenBank/DDBJ whole genome shotgun (WGS) entry which is preliminary data.</text>
</comment>
<organism evidence="2 3">
    <name type="scientific">Streptomyces scabiei</name>
    <dbReference type="NCBI Taxonomy" id="1930"/>
    <lineage>
        <taxon>Bacteria</taxon>
        <taxon>Bacillati</taxon>
        <taxon>Actinomycetota</taxon>
        <taxon>Actinomycetes</taxon>
        <taxon>Kitasatosporales</taxon>
        <taxon>Streptomycetaceae</taxon>
        <taxon>Streptomyces</taxon>
    </lineage>
</organism>
<reference evidence="2 3" key="2">
    <citation type="journal article" date="2016" name="Genome Announc.">
        <title>Draft Genome Sequences of Streptomyces scabiei S58, Streptomyces turgidiscabies T45, and Streptomyces acidiscabies a10, the Pathogens of Potato Common Scab, Isolated in Japan.</title>
        <authorList>
            <person name="Tomihama T."/>
            <person name="Nishi Y."/>
            <person name="Sakai M."/>
            <person name="Ikenaga M."/>
            <person name="Okubo T."/>
            <person name="Ikeda S."/>
        </authorList>
    </citation>
    <scope>NUCLEOTIDE SEQUENCE [LARGE SCALE GENOMIC DNA]</scope>
    <source>
        <strain evidence="2 3">S58</strain>
    </source>
</reference>
<evidence type="ECO:0000259" key="1">
    <source>
        <dbReference type="SMART" id="SM00458"/>
    </source>
</evidence>
<dbReference type="InterPro" id="IPR000772">
    <property type="entry name" value="Ricin_B_lectin"/>
</dbReference>
<dbReference type="PANTHER" id="PTHR36453:SF1">
    <property type="entry name" value="RIGHT HANDED BETA HELIX DOMAIN-CONTAINING PROTEIN"/>
    <property type="match status" value="1"/>
</dbReference>
<reference evidence="3" key="1">
    <citation type="submission" date="2015-11" db="EMBL/GenBank/DDBJ databases">
        <authorList>
            <consortium name="Cross-ministerial Strategic Innovation Promotion Program (SIP) consortium"/>
            <person name="Tomihama T."/>
            <person name="Ikenaga M."/>
            <person name="Sakai M."/>
            <person name="Okubo T."/>
            <person name="Ikeda S."/>
        </authorList>
    </citation>
    <scope>NUCLEOTIDE SEQUENCE [LARGE SCALE GENOMIC DNA]</scope>
    <source>
        <strain evidence="3">S58</strain>
    </source>
</reference>
<dbReference type="SUPFAM" id="SSF50370">
    <property type="entry name" value="Ricin B-like lectins"/>
    <property type="match status" value="1"/>
</dbReference>
<dbReference type="Pfam" id="PF14200">
    <property type="entry name" value="RicinB_lectin_2"/>
    <property type="match status" value="2"/>
</dbReference>
<accession>A0A100JJM9</accession>
<dbReference type="EC" id="3.4.24.76" evidence="2"/>
<name>A0A100JJM9_STRSC</name>